<evidence type="ECO:0000313" key="3">
    <source>
        <dbReference type="EMBL" id="SKA10972.1"/>
    </source>
</evidence>
<keyword evidence="2" id="KW-0472">Membrane</keyword>
<evidence type="ECO:0000256" key="1">
    <source>
        <dbReference type="SAM" id="MobiDB-lite"/>
    </source>
</evidence>
<keyword evidence="4" id="KW-1185">Reference proteome</keyword>
<dbReference type="AlphaFoldDB" id="A0A1T4R4L3"/>
<keyword evidence="2" id="KW-0812">Transmembrane</keyword>
<evidence type="ECO:0000313" key="4">
    <source>
        <dbReference type="Proteomes" id="UP000190834"/>
    </source>
</evidence>
<accession>A0A1T4R4L3</accession>
<dbReference type="PANTHER" id="PTHR38043">
    <property type="entry name" value="PROTEIN HEMX"/>
    <property type="match status" value="1"/>
</dbReference>
<protein>
    <submittedName>
        <fullName evidence="3">Uroporphyrin-3 C-methyltransferase</fullName>
    </submittedName>
</protein>
<feature type="compositionally biased region" description="Basic and acidic residues" evidence="1">
    <location>
        <begin position="1"/>
        <end position="14"/>
    </location>
</feature>
<proteinExistence type="predicted"/>
<dbReference type="STRING" id="1123491.SAMN02745782_02426"/>
<keyword evidence="3" id="KW-0489">Methyltransferase</keyword>
<dbReference type="PANTHER" id="PTHR38043:SF1">
    <property type="entry name" value="PROTEIN HEMX"/>
    <property type="match status" value="1"/>
</dbReference>
<feature type="transmembrane region" description="Helical" evidence="2">
    <location>
        <begin position="75"/>
        <end position="94"/>
    </location>
</feature>
<name>A0A1T4R4L3_VIBCI</name>
<dbReference type="GO" id="GO:0008168">
    <property type="term" value="F:methyltransferase activity"/>
    <property type="evidence" value="ECO:0007669"/>
    <property type="project" value="UniProtKB-KW"/>
</dbReference>
<organism evidence="3 4">
    <name type="scientific">Vibrio cincinnatiensis DSM 19608</name>
    <dbReference type="NCBI Taxonomy" id="1123491"/>
    <lineage>
        <taxon>Bacteria</taxon>
        <taxon>Pseudomonadati</taxon>
        <taxon>Pseudomonadota</taxon>
        <taxon>Gammaproteobacteria</taxon>
        <taxon>Vibrionales</taxon>
        <taxon>Vibrionaceae</taxon>
        <taxon>Vibrio</taxon>
    </lineage>
</organism>
<dbReference type="RefSeq" id="WP_078926782.1">
    <property type="nucleotide sequence ID" value="NZ_FUXB01000012.1"/>
</dbReference>
<sequence length="411" mass="45680">MTDKKNNPPQEPEKIAPALSASSDVSPQSEKKKQEQEKVASSTSSTSSTSPSKPKNPPSSQPTSAKSSTQRGTKLATIAIVLTILFSGGLTLHFQQQQTLYQAQLDALRTELNQARQGLRTDLDTAKQDAINAATEIANRSEVELSQQHKSIESLQLAVADITGRRPNDWLLAEADYLVKLAGRKLFLEQDAESATLLMESADQRIAELNDPSLTPLRKAMAHDITQLKAIPFIDKDGLVLTLISLQQWVDQLPLANAILPETAQAEQVSVSKDIADWQSNLMSSLKAFGENFITFRVRDGQAVPLLSPQQHFYLRENLKAKLETAIKAVYGEQQEVYHTTLTTAKQWSEMFFNLQDHQVKTFNQSLTTLADKKIEVIYPQTLASQQPLADVIRERLRRSVSTMTTKEEAQ</sequence>
<feature type="compositionally biased region" description="Basic and acidic residues" evidence="1">
    <location>
        <begin position="29"/>
        <end position="38"/>
    </location>
</feature>
<dbReference type="OrthoDB" id="5739852at2"/>
<feature type="compositionally biased region" description="Low complexity" evidence="1">
    <location>
        <begin position="41"/>
        <end position="53"/>
    </location>
</feature>
<dbReference type="EMBL" id="FUXB01000012">
    <property type="protein sequence ID" value="SKA10972.1"/>
    <property type="molecule type" value="Genomic_DNA"/>
</dbReference>
<keyword evidence="3" id="KW-0808">Transferase</keyword>
<feature type="region of interest" description="Disordered" evidence="1">
    <location>
        <begin position="1"/>
        <end position="72"/>
    </location>
</feature>
<evidence type="ECO:0000256" key="2">
    <source>
        <dbReference type="SAM" id="Phobius"/>
    </source>
</evidence>
<dbReference type="InterPro" id="IPR007470">
    <property type="entry name" value="HemX"/>
</dbReference>
<dbReference type="Pfam" id="PF04375">
    <property type="entry name" value="HemX"/>
    <property type="match status" value="1"/>
</dbReference>
<gene>
    <name evidence="3" type="ORF">SAMN02745782_02426</name>
</gene>
<reference evidence="4" key="1">
    <citation type="submission" date="2017-02" db="EMBL/GenBank/DDBJ databases">
        <authorList>
            <person name="Varghese N."/>
            <person name="Submissions S."/>
        </authorList>
    </citation>
    <scope>NUCLEOTIDE SEQUENCE [LARGE SCALE GENOMIC DNA]</scope>
    <source>
        <strain evidence="4">DSM 19608</strain>
    </source>
</reference>
<dbReference type="GO" id="GO:0032259">
    <property type="term" value="P:methylation"/>
    <property type="evidence" value="ECO:0007669"/>
    <property type="project" value="UniProtKB-KW"/>
</dbReference>
<dbReference type="Proteomes" id="UP000190834">
    <property type="component" value="Unassembled WGS sequence"/>
</dbReference>
<dbReference type="GeneID" id="70582401"/>
<keyword evidence="2" id="KW-1133">Transmembrane helix</keyword>